<feature type="domain" description="Glycosyl transferase family 1" evidence="1">
    <location>
        <begin position="179"/>
        <end position="338"/>
    </location>
</feature>
<evidence type="ECO:0000313" key="3">
    <source>
        <dbReference type="EMBL" id="KKU33761.1"/>
    </source>
</evidence>
<dbReference type="GO" id="GO:0016757">
    <property type="term" value="F:glycosyltransferase activity"/>
    <property type="evidence" value="ECO:0007669"/>
    <property type="project" value="InterPro"/>
</dbReference>
<name>A0A0G1PLZ8_9BACT</name>
<feature type="domain" description="Glycosyltransferase subfamily 4-like N-terminal" evidence="2">
    <location>
        <begin position="59"/>
        <end position="175"/>
    </location>
</feature>
<reference evidence="3 4" key="1">
    <citation type="journal article" date="2015" name="Nature">
        <title>rRNA introns, odd ribosomes, and small enigmatic genomes across a large radiation of phyla.</title>
        <authorList>
            <person name="Brown C.T."/>
            <person name="Hug L.A."/>
            <person name="Thomas B.C."/>
            <person name="Sharon I."/>
            <person name="Castelle C.J."/>
            <person name="Singh A."/>
            <person name="Wilkins M.J."/>
            <person name="Williams K.H."/>
            <person name="Banfield J.F."/>
        </authorList>
    </citation>
    <scope>NUCLEOTIDE SEQUENCE [LARGE SCALE GENOMIC DNA]</scope>
</reference>
<protein>
    <recommendedName>
        <fullName evidence="5">Glycosyl transferase group 1</fullName>
    </recommendedName>
</protein>
<dbReference type="Pfam" id="PF13439">
    <property type="entry name" value="Glyco_transf_4"/>
    <property type="match status" value="1"/>
</dbReference>
<dbReference type="AlphaFoldDB" id="A0A0G1PLZ8"/>
<dbReference type="Proteomes" id="UP000034794">
    <property type="component" value="Unassembled WGS sequence"/>
</dbReference>
<comment type="caution">
    <text evidence="3">The sequence shown here is derived from an EMBL/GenBank/DDBJ whole genome shotgun (WGS) entry which is preliminary data.</text>
</comment>
<dbReference type="CDD" id="cd03801">
    <property type="entry name" value="GT4_PimA-like"/>
    <property type="match status" value="1"/>
</dbReference>
<dbReference type="InterPro" id="IPR050194">
    <property type="entry name" value="Glycosyltransferase_grp1"/>
</dbReference>
<dbReference type="PANTHER" id="PTHR45947">
    <property type="entry name" value="SULFOQUINOVOSYL TRANSFERASE SQD2"/>
    <property type="match status" value="1"/>
</dbReference>
<evidence type="ECO:0008006" key="5">
    <source>
        <dbReference type="Google" id="ProtNLM"/>
    </source>
</evidence>
<organism evidence="3 4">
    <name type="scientific">Candidatus Collierbacteria bacterium GW2011_GWA2_46_26</name>
    <dbReference type="NCBI Taxonomy" id="1618381"/>
    <lineage>
        <taxon>Bacteria</taxon>
        <taxon>Candidatus Collieribacteriota</taxon>
    </lineage>
</organism>
<dbReference type="Pfam" id="PF00534">
    <property type="entry name" value="Glycos_transf_1"/>
    <property type="match status" value="1"/>
</dbReference>
<dbReference type="SUPFAM" id="SSF53756">
    <property type="entry name" value="UDP-Glycosyltransferase/glycogen phosphorylase"/>
    <property type="match status" value="1"/>
</dbReference>
<evidence type="ECO:0000313" key="4">
    <source>
        <dbReference type="Proteomes" id="UP000034794"/>
    </source>
</evidence>
<dbReference type="Gene3D" id="3.40.50.2000">
    <property type="entry name" value="Glycogen Phosphorylase B"/>
    <property type="match status" value="2"/>
</dbReference>
<evidence type="ECO:0000259" key="1">
    <source>
        <dbReference type="Pfam" id="PF00534"/>
    </source>
</evidence>
<evidence type="ECO:0000259" key="2">
    <source>
        <dbReference type="Pfam" id="PF13439"/>
    </source>
</evidence>
<dbReference type="EMBL" id="LCMI01000001">
    <property type="protein sequence ID" value="KKU33761.1"/>
    <property type="molecule type" value="Genomic_DNA"/>
</dbReference>
<proteinExistence type="predicted"/>
<accession>A0A0G1PLZ8</accession>
<sequence length="363" mass="41474">MKIFIVRGGFLNPFELQNYVPLKNKHDIKAISSKYPISDKIDLPLIKLWSPTDIPKIPFKYPILNRLFTDAHQLFGLDQVIKGADIVHVAETYYGYTNQAIMAKRRGLVRKVISTVWEIIPHNNESIRGRKQFKKLARENIDRFIAVTELAKRALIKEGVRPEKISVIKVGIDLTKFRPRQSKKTKRDLHILCVARLVPEKGVEDLLNAFIALSKNIKNVHLTFVGDGPLKADLSGYKNVHVKRVPYGKIVDAYHSADILCLPSRQTRTWEEQYGMVLIEAMACGLPIVTTATGAIQEVCDNVVLYAKPSDPHSLQINLEKLLRDKKLRERFGHLARRRAFQNFDRQKIAKAINGVYQSLLKH</sequence>
<dbReference type="InterPro" id="IPR028098">
    <property type="entry name" value="Glyco_trans_4-like_N"/>
</dbReference>
<gene>
    <name evidence="3" type="ORF">UX47_C0001G0044</name>
</gene>
<dbReference type="InterPro" id="IPR001296">
    <property type="entry name" value="Glyco_trans_1"/>
</dbReference>
<dbReference type="PANTHER" id="PTHR45947:SF3">
    <property type="entry name" value="SULFOQUINOVOSYL TRANSFERASE SQD2"/>
    <property type="match status" value="1"/>
</dbReference>